<feature type="compositionally biased region" description="Basic residues" evidence="1">
    <location>
        <begin position="138"/>
        <end position="151"/>
    </location>
</feature>
<reference evidence="2" key="1">
    <citation type="submission" date="2022-02" db="EMBL/GenBank/DDBJ databases">
        <authorList>
            <person name="Deutsch MARIE S."/>
        </authorList>
    </citation>
    <scope>NUCLEOTIDE SEQUENCE</scope>
    <source>
        <strain evidence="2">CIRM-BIA865</strain>
    </source>
</reference>
<proteinExistence type="predicted"/>
<dbReference type="EMBL" id="OV915080">
    <property type="protein sequence ID" value="CAH1705415.1"/>
    <property type="molecule type" value="Genomic_DNA"/>
</dbReference>
<dbReference type="AlphaFoldDB" id="A0AAU9QZ30"/>
<feature type="region of interest" description="Disordered" evidence="1">
    <location>
        <begin position="55"/>
        <end position="151"/>
    </location>
</feature>
<organism evidence="2 3">
    <name type="scientific">Lactobacillus delbrueckii subsp. delbrueckii</name>
    <dbReference type="NCBI Taxonomy" id="83684"/>
    <lineage>
        <taxon>Bacteria</taxon>
        <taxon>Bacillati</taxon>
        <taxon>Bacillota</taxon>
        <taxon>Bacilli</taxon>
        <taxon>Lactobacillales</taxon>
        <taxon>Lactobacillaceae</taxon>
        <taxon>Lactobacillus</taxon>
    </lineage>
</organism>
<feature type="compositionally biased region" description="Polar residues" evidence="1">
    <location>
        <begin position="113"/>
        <end position="137"/>
    </location>
</feature>
<accession>A0AAU9QZ30</accession>
<dbReference type="RefSeq" id="WP_260369123.1">
    <property type="nucleotide sequence ID" value="NZ_OV915080.1"/>
</dbReference>
<evidence type="ECO:0000256" key="1">
    <source>
        <dbReference type="SAM" id="MobiDB-lite"/>
    </source>
</evidence>
<evidence type="ECO:0000313" key="3">
    <source>
        <dbReference type="Proteomes" id="UP001295440"/>
    </source>
</evidence>
<protein>
    <submittedName>
        <fullName evidence="2">Uncharacterized protein</fullName>
    </submittedName>
</protein>
<feature type="compositionally biased region" description="Low complexity" evidence="1">
    <location>
        <begin position="62"/>
        <end position="88"/>
    </location>
</feature>
<evidence type="ECO:0000313" key="2">
    <source>
        <dbReference type="EMBL" id="CAH1705415.1"/>
    </source>
</evidence>
<gene>
    <name evidence="2" type="ORF">LDD865_0251</name>
</gene>
<sequence>MSHKHDPNFNSKLNGKEKFGFRKLSIDLVAVALDTSFFVGSEQLVHAADDTATETVVQQGNASDSSSADTSYSTTVEESTSSESTTETAPAEKTNSKSTTEGTAPPADEQKQAAVTSRLLNQQKQAAVTSRLLNQQKPARRLRKPASRKRM</sequence>
<name>A0AAU9QZ30_9LACO</name>
<dbReference type="Proteomes" id="UP001295440">
    <property type="component" value="Chromosome"/>
</dbReference>